<dbReference type="Proteomes" id="UP000606008">
    <property type="component" value="Unassembled WGS sequence"/>
</dbReference>
<protein>
    <recommendedName>
        <fullName evidence="3">Outer membrane protein beta-barrel domain-containing protein</fullName>
    </recommendedName>
</protein>
<name>A0ABX0QR68_9BACT</name>
<proteinExistence type="predicted"/>
<gene>
    <name evidence="1" type="ORF">F7231_21060</name>
</gene>
<dbReference type="RefSeq" id="WP_085412846.1">
    <property type="nucleotide sequence ID" value="NZ_WAEL01000008.1"/>
</dbReference>
<reference evidence="1" key="1">
    <citation type="submission" date="2024-05" db="EMBL/GenBank/DDBJ databases">
        <authorList>
            <person name="Jung D.-H."/>
        </authorList>
    </citation>
    <scope>NUCLEOTIDE SEQUENCE</scope>
    <source>
        <strain evidence="1">JA-25</strain>
    </source>
</reference>
<evidence type="ECO:0008006" key="3">
    <source>
        <dbReference type="Google" id="ProtNLM"/>
    </source>
</evidence>
<evidence type="ECO:0000313" key="1">
    <source>
        <dbReference type="EMBL" id="NID12674.1"/>
    </source>
</evidence>
<keyword evidence="2" id="KW-1185">Reference proteome</keyword>
<dbReference type="EMBL" id="WAEL01000008">
    <property type="protein sequence ID" value="NID12674.1"/>
    <property type="molecule type" value="Genomic_DNA"/>
</dbReference>
<organism evidence="1 2">
    <name type="scientific">Fibrivirga algicola</name>
    <dbReference type="NCBI Taxonomy" id="2950420"/>
    <lineage>
        <taxon>Bacteria</taxon>
        <taxon>Pseudomonadati</taxon>
        <taxon>Bacteroidota</taxon>
        <taxon>Cytophagia</taxon>
        <taxon>Cytophagales</taxon>
        <taxon>Spirosomataceae</taxon>
        <taxon>Fibrivirga</taxon>
    </lineage>
</organism>
<sequence length="235" mass="25410">MRLYLPFYCIILFVSHSHSLRGQNLDANVRVGFDVFAGVVKADYSPTNKLLTDNGYNSINPTSTRYGVGIAVCGPLTGKLPVRLGLQAMMHSNENISGNNRTAISAVNTQLALELDVINKGAIVAGPLIGLGVLTSTIDASKDNQVGSFNGYVSGNARGVSLNHLTFPVVFGGRVWFRLRNTATGQFKRQGFALSGGYLLPLDGQNWYWANNVSLPRGPNQNTGTWYIQVGFGIR</sequence>
<comment type="caution">
    <text evidence="1">The sequence shown here is derived from an EMBL/GenBank/DDBJ whole genome shotgun (WGS) entry which is preliminary data.</text>
</comment>
<evidence type="ECO:0000313" key="2">
    <source>
        <dbReference type="Proteomes" id="UP000606008"/>
    </source>
</evidence>
<accession>A0ABX0QR68</accession>